<evidence type="ECO:0000256" key="2">
    <source>
        <dbReference type="ARBA" id="ARBA00010637"/>
    </source>
</evidence>
<evidence type="ECO:0000313" key="12">
    <source>
        <dbReference type="Proteomes" id="UP000600865"/>
    </source>
</evidence>
<evidence type="ECO:0000256" key="5">
    <source>
        <dbReference type="ARBA" id="ARBA00022519"/>
    </source>
</evidence>
<evidence type="ECO:0008006" key="13">
    <source>
        <dbReference type="Google" id="ProtNLM"/>
    </source>
</evidence>
<feature type="transmembrane region" description="Helical" evidence="10">
    <location>
        <begin position="12"/>
        <end position="32"/>
    </location>
</feature>
<dbReference type="Gene3D" id="3.30.1360.100">
    <property type="entry name" value="General secretion pathway protein M, EpsM"/>
    <property type="match status" value="1"/>
</dbReference>
<reference evidence="11 12" key="1">
    <citation type="journal article" date="2014" name="Int. J. Syst. Evol. Microbiol.">
        <title>Complete genome sequence of Corynebacterium casei LMG S-19264T (=DSM 44701T), isolated from a smear-ripened cheese.</title>
        <authorList>
            <consortium name="US DOE Joint Genome Institute (JGI-PGF)"/>
            <person name="Walter F."/>
            <person name="Albersmeier A."/>
            <person name="Kalinowski J."/>
            <person name="Ruckert C."/>
        </authorList>
    </citation>
    <scope>NUCLEOTIDE SEQUENCE [LARGE SCALE GENOMIC DNA]</scope>
    <source>
        <strain evidence="11 12">KCTC 23968</strain>
    </source>
</reference>
<keyword evidence="12" id="KW-1185">Reference proteome</keyword>
<keyword evidence="9 10" id="KW-0472">Membrane</keyword>
<dbReference type="AlphaFoldDB" id="A0A918KN06"/>
<keyword evidence="3" id="KW-0813">Transport</keyword>
<gene>
    <name evidence="11" type="ORF">GCM10011309_19100</name>
</gene>
<evidence type="ECO:0000256" key="10">
    <source>
        <dbReference type="SAM" id="Phobius"/>
    </source>
</evidence>
<sequence length="150" mass="16465">MMSWFQSREPRERVLLLIMGAMLALFVAWFLVNREVGPTGQSKLEAAQTDRELWLRAAPKLNVSGANGERAAFTRGALIDVARKRDVELSRIQPQPSGGLTVYIEDVGTLEFYAIIGDLVAGYNVDVENVLISTTPNGVLNAQFTLAELG</sequence>
<organism evidence="11 12">
    <name type="scientific">Litorimonas cladophorae</name>
    <dbReference type="NCBI Taxonomy" id="1220491"/>
    <lineage>
        <taxon>Bacteria</taxon>
        <taxon>Pseudomonadati</taxon>
        <taxon>Pseudomonadota</taxon>
        <taxon>Alphaproteobacteria</taxon>
        <taxon>Maricaulales</taxon>
        <taxon>Robiginitomaculaceae</taxon>
    </lineage>
</organism>
<dbReference type="InterPro" id="IPR023229">
    <property type="entry name" value="T2SS_M_periplasmic_sf"/>
</dbReference>
<dbReference type="GO" id="GO:0005886">
    <property type="term" value="C:plasma membrane"/>
    <property type="evidence" value="ECO:0007669"/>
    <property type="project" value="UniProtKB-SubCell"/>
</dbReference>
<proteinExistence type="inferred from homology"/>
<comment type="caution">
    <text evidence="11">The sequence shown here is derived from an EMBL/GenBank/DDBJ whole genome shotgun (WGS) entry which is preliminary data.</text>
</comment>
<dbReference type="Pfam" id="PF04612">
    <property type="entry name" value="T2SSM"/>
    <property type="match status" value="1"/>
</dbReference>
<comment type="similarity">
    <text evidence="2">Belongs to the GSP M family.</text>
</comment>
<comment type="subcellular location">
    <subcellularLocation>
        <location evidence="1">Cell inner membrane</location>
        <topology evidence="1">Single-pass membrane protein</topology>
    </subcellularLocation>
</comment>
<protein>
    <recommendedName>
        <fullName evidence="13">Type II secretion system protein M</fullName>
    </recommendedName>
</protein>
<dbReference type="GO" id="GO:0015628">
    <property type="term" value="P:protein secretion by the type II secretion system"/>
    <property type="evidence" value="ECO:0007669"/>
    <property type="project" value="InterPro"/>
</dbReference>
<keyword evidence="5" id="KW-0997">Cell inner membrane</keyword>
<evidence type="ECO:0000313" key="11">
    <source>
        <dbReference type="EMBL" id="GGX69306.1"/>
    </source>
</evidence>
<dbReference type="GO" id="GO:0015627">
    <property type="term" value="C:type II protein secretion system complex"/>
    <property type="evidence" value="ECO:0007669"/>
    <property type="project" value="InterPro"/>
</dbReference>
<name>A0A918KN06_9PROT</name>
<evidence type="ECO:0000256" key="9">
    <source>
        <dbReference type="ARBA" id="ARBA00023136"/>
    </source>
</evidence>
<evidence type="ECO:0000256" key="4">
    <source>
        <dbReference type="ARBA" id="ARBA00022475"/>
    </source>
</evidence>
<evidence type="ECO:0000256" key="1">
    <source>
        <dbReference type="ARBA" id="ARBA00004377"/>
    </source>
</evidence>
<dbReference type="SUPFAM" id="SSF103054">
    <property type="entry name" value="General secretion pathway protein M, EpsM"/>
    <property type="match status" value="1"/>
</dbReference>
<keyword evidence="8 10" id="KW-1133">Transmembrane helix</keyword>
<dbReference type="EMBL" id="BMYV01000002">
    <property type="protein sequence ID" value="GGX69306.1"/>
    <property type="molecule type" value="Genomic_DNA"/>
</dbReference>
<dbReference type="Proteomes" id="UP000600865">
    <property type="component" value="Unassembled WGS sequence"/>
</dbReference>
<keyword evidence="7" id="KW-0653">Protein transport</keyword>
<dbReference type="RefSeq" id="WP_189584889.1">
    <property type="nucleotide sequence ID" value="NZ_BMYV01000002.1"/>
</dbReference>
<accession>A0A918KN06</accession>
<evidence type="ECO:0000256" key="7">
    <source>
        <dbReference type="ARBA" id="ARBA00022927"/>
    </source>
</evidence>
<keyword evidence="4" id="KW-1003">Cell membrane</keyword>
<dbReference type="InterPro" id="IPR007690">
    <property type="entry name" value="T2SS_GspM"/>
</dbReference>
<evidence type="ECO:0000256" key="6">
    <source>
        <dbReference type="ARBA" id="ARBA00022692"/>
    </source>
</evidence>
<evidence type="ECO:0000256" key="8">
    <source>
        <dbReference type="ARBA" id="ARBA00022989"/>
    </source>
</evidence>
<keyword evidence="6 10" id="KW-0812">Transmembrane</keyword>
<evidence type="ECO:0000256" key="3">
    <source>
        <dbReference type="ARBA" id="ARBA00022448"/>
    </source>
</evidence>